<reference evidence="1" key="1">
    <citation type="submission" date="2022-02" db="EMBL/GenBank/DDBJ databases">
        <authorList>
            <person name="King R."/>
        </authorList>
    </citation>
    <scope>NUCLEOTIDE SEQUENCE</scope>
</reference>
<evidence type="ECO:0000313" key="2">
    <source>
        <dbReference type="Proteomes" id="UP001154329"/>
    </source>
</evidence>
<dbReference type="EMBL" id="OU899035">
    <property type="protein sequence ID" value="CAH1720678.1"/>
    <property type="molecule type" value="Genomic_DNA"/>
</dbReference>
<sequence>MHLSMFRSWIRIELVRKTLMRRMTFAGETAVVVLVRYERVHVTVRTRNRLAAFPLTGPPQIRKICAVFFISLSLFHTHPFYPSSPVMPYTVCRGRQVDAIEERSPAGVYEKKNNNTRKKMPASFVR</sequence>
<reference evidence="1" key="2">
    <citation type="submission" date="2022-10" db="EMBL/GenBank/DDBJ databases">
        <authorList>
            <consortium name="ENA_rothamsted_submissions"/>
            <consortium name="culmorum"/>
            <person name="King R."/>
        </authorList>
    </citation>
    <scope>NUCLEOTIDE SEQUENCE</scope>
</reference>
<name>A0A9P0IV35_APHGO</name>
<protein>
    <submittedName>
        <fullName evidence="1">Uncharacterized protein</fullName>
    </submittedName>
</protein>
<gene>
    <name evidence="1" type="ORF">APHIGO_LOCUS4084</name>
</gene>
<organism evidence="1 2">
    <name type="scientific">Aphis gossypii</name>
    <name type="common">Cotton aphid</name>
    <dbReference type="NCBI Taxonomy" id="80765"/>
    <lineage>
        <taxon>Eukaryota</taxon>
        <taxon>Metazoa</taxon>
        <taxon>Ecdysozoa</taxon>
        <taxon>Arthropoda</taxon>
        <taxon>Hexapoda</taxon>
        <taxon>Insecta</taxon>
        <taxon>Pterygota</taxon>
        <taxon>Neoptera</taxon>
        <taxon>Paraneoptera</taxon>
        <taxon>Hemiptera</taxon>
        <taxon>Sternorrhyncha</taxon>
        <taxon>Aphidomorpha</taxon>
        <taxon>Aphidoidea</taxon>
        <taxon>Aphididae</taxon>
        <taxon>Aphidini</taxon>
        <taxon>Aphis</taxon>
        <taxon>Aphis</taxon>
    </lineage>
</organism>
<accession>A0A9P0IV35</accession>
<dbReference type="AlphaFoldDB" id="A0A9P0IV35"/>
<keyword evidence="2" id="KW-1185">Reference proteome</keyword>
<dbReference type="Proteomes" id="UP001154329">
    <property type="component" value="Chromosome 2"/>
</dbReference>
<evidence type="ECO:0000313" key="1">
    <source>
        <dbReference type="EMBL" id="CAH1720678.1"/>
    </source>
</evidence>
<proteinExistence type="predicted"/>